<dbReference type="Proteomes" id="UP000230069">
    <property type="component" value="Unassembled WGS sequence"/>
</dbReference>
<dbReference type="InParanoid" id="A0A2G5CT61"/>
<evidence type="ECO:0000256" key="1">
    <source>
        <dbReference type="SAM" id="Phobius"/>
    </source>
</evidence>
<keyword evidence="1" id="KW-0812">Transmembrane</keyword>
<keyword evidence="1" id="KW-1133">Transmembrane helix</keyword>
<protein>
    <submittedName>
        <fullName evidence="2">Uncharacterized protein</fullName>
    </submittedName>
</protein>
<gene>
    <name evidence="2" type="ORF">AQUCO_03700029v1</name>
</gene>
<feature type="transmembrane region" description="Helical" evidence="1">
    <location>
        <begin position="28"/>
        <end position="49"/>
    </location>
</feature>
<evidence type="ECO:0000313" key="2">
    <source>
        <dbReference type="EMBL" id="PIA34476.1"/>
    </source>
</evidence>
<organism evidence="2 3">
    <name type="scientific">Aquilegia coerulea</name>
    <name type="common">Rocky mountain columbine</name>
    <dbReference type="NCBI Taxonomy" id="218851"/>
    <lineage>
        <taxon>Eukaryota</taxon>
        <taxon>Viridiplantae</taxon>
        <taxon>Streptophyta</taxon>
        <taxon>Embryophyta</taxon>
        <taxon>Tracheophyta</taxon>
        <taxon>Spermatophyta</taxon>
        <taxon>Magnoliopsida</taxon>
        <taxon>Ranunculales</taxon>
        <taxon>Ranunculaceae</taxon>
        <taxon>Thalictroideae</taxon>
        <taxon>Aquilegia</taxon>
    </lineage>
</organism>
<accession>A0A2G5CT61</accession>
<reference evidence="2 3" key="1">
    <citation type="submission" date="2017-09" db="EMBL/GenBank/DDBJ databases">
        <title>WGS assembly of Aquilegia coerulea Goldsmith.</title>
        <authorList>
            <person name="Hodges S."/>
            <person name="Kramer E."/>
            <person name="Nordborg M."/>
            <person name="Tomkins J."/>
            <person name="Borevitz J."/>
            <person name="Derieg N."/>
            <person name="Yan J."/>
            <person name="Mihaltcheva S."/>
            <person name="Hayes R.D."/>
            <person name="Rokhsar D."/>
        </authorList>
    </citation>
    <scope>NUCLEOTIDE SEQUENCE [LARGE SCALE GENOMIC DNA]</scope>
    <source>
        <strain evidence="3">cv. Goldsmith</strain>
    </source>
</reference>
<sequence length="99" mass="11328">MVVQAACLKMMCMSVINTGYRQRQFRRVYTRFFAATDVAVCWVLTGYYLRGRAGKRWSLRNSFYLGKEQSFIGLQGVIADLGDYTTQTVGSGQLVFQLY</sequence>
<keyword evidence="1" id="KW-0472">Membrane</keyword>
<proteinExistence type="predicted"/>
<keyword evidence="3" id="KW-1185">Reference proteome</keyword>
<evidence type="ECO:0000313" key="3">
    <source>
        <dbReference type="Proteomes" id="UP000230069"/>
    </source>
</evidence>
<dbReference type="EMBL" id="KZ305054">
    <property type="protein sequence ID" value="PIA34476.1"/>
    <property type="molecule type" value="Genomic_DNA"/>
</dbReference>
<name>A0A2G5CT61_AQUCA</name>
<dbReference type="AlphaFoldDB" id="A0A2G5CT61"/>